<reference evidence="2" key="1">
    <citation type="journal article" date="2019" name="Int. J. Syst. Evol. Microbiol.">
        <title>The Global Catalogue of Microorganisms (GCM) 10K type strain sequencing project: providing services to taxonomists for standard genome sequencing and annotation.</title>
        <authorList>
            <consortium name="The Broad Institute Genomics Platform"/>
            <consortium name="The Broad Institute Genome Sequencing Center for Infectious Disease"/>
            <person name="Wu L."/>
            <person name="Ma J."/>
        </authorList>
    </citation>
    <scope>NUCLEOTIDE SEQUENCE [LARGE SCALE GENOMIC DNA]</scope>
    <source>
        <strain evidence="2">NBRC 106396</strain>
    </source>
</reference>
<comment type="caution">
    <text evidence="1">The sequence shown here is derived from an EMBL/GenBank/DDBJ whole genome shotgun (WGS) entry which is preliminary data.</text>
</comment>
<sequence length="113" mass="13678">MPMECNAELAESLQRFRRILILYDDSMESLPIFTSYVRSLLQIRTKGFSLPTLEIMSVMREEKPNIVYYMRHYSPDDTIRMLSLLKMDYKQAKRKLEQLSEYRSITKVKRFRR</sequence>
<accession>A0ABW2NQY1</accession>
<evidence type="ECO:0000313" key="1">
    <source>
        <dbReference type="EMBL" id="MFC7371638.1"/>
    </source>
</evidence>
<gene>
    <name evidence="1" type="ORF">ACFQPF_08110</name>
</gene>
<evidence type="ECO:0000313" key="2">
    <source>
        <dbReference type="Proteomes" id="UP001596549"/>
    </source>
</evidence>
<dbReference type="Proteomes" id="UP001596549">
    <property type="component" value="Unassembled WGS sequence"/>
</dbReference>
<organism evidence="1 2">
    <name type="scientific">Fictibacillus iocasae</name>
    <dbReference type="NCBI Taxonomy" id="2715437"/>
    <lineage>
        <taxon>Bacteria</taxon>
        <taxon>Bacillati</taxon>
        <taxon>Bacillota</taxon>
        <taxon>Bacilli</taxon>
        <taxon>Bacillales</taxon>
        <taxon>Fictibacillaceae</taxon>
        <taxon>Fictibacillus</taxon>
    </lineage>
</organism>
<dbReference type="EMBL" id="JBHTCP010000013">
    <property type="protein sequence ID" value="MFC7371638.1"/>
    <property type="molecule type" value="Genomic_DNA"/>
</dbReference>
<proteinExistence type="predicted"/>
<dbReference type="RefSeq" id="WP_379748389.1">
    <property type="nucleotide sequence ID" value="NZ_JBHTCP010000013.1"/>
</dbReference>
<protein>
    <submittedName>
        <fullName evidence="1">Uncharacterized protein</fullName>
    </submittedName>
</protein>
<keyword evidence="2" id="KW-1185">Reference proteome</keyword>
<name>A0ABW2NQY1_9BACL</name>